<keyword evidence="5 14" id="KW-0808">Transferase</keyword>
<evidence type="ECO:0000256" key="5">
    <source>
        <dbReference type="ARBA" id="ARBA00022679"/>
    </source>
</evidence>
<organism evidence="14">
    <name type="scientific">Caldimicrobium thiodismutans</name>
    <dbReference type="NCBI Taxonomy" id="1653476"/>
    <lineage>
        <taxon>Bacteria</taxon>
        <taxon>Pseudomonadati</taxon>
        <taxon>Thermodesulfobacteriota</taxon>
        <taxon>Thermodesulfobacteria</taxon>
        <taxon>Thermodesulfobacteriales</taxon>
        <taxon>Thermodesulfobacteriaceae</taxon>
        <taxon>Caldimicrobium</taxon>
    </lineage>
</organism>
<comment type="pathway">
    <text evidence="1">Cofactor biosynthesis; tetrahydrofolate biosynthesis; 2-amino-4-hydroxy-6-hydroxymethyl-7,8-dihydropteridine diphosphate from 7,8-dihydroneopterin triphosphate: step 4/4.</text>
</comment>
<dbReference type="CDD" id="cd00483">
    <property type="entry name" value="HPPK"/>
    <property type="match status" value="1"/>
</dbReference>
<accession>A0A832GM33</accession>
<dbReference type="InterPro" id="IPR035907">
    <property type="entry name" value="Hppk_sf"/>
</dbReference>
<keyword evidence="8" id="KW-0067">ATP-binding</keyword>
<evidence type="ECO:0000256" key="10">
    <source>
        <dbReference type="ARBA" id="ARBA00029409"/>
    </source>
</evidence>
<dbReference type="GO" id="GO:0016301">
    <property type="term" value="F:kinase activity"/>
    <property type="evidence" value="ECO:0007669"/>
    <property type="project" value="UniProtKB-KW"/>
</dbReference>
<sequence>MKRGCRKAIYPEPLKIVYLSLGTNLGDRLENIKKALALLQKIPASIEKISPIYESAPVGYESENFFYNLIVKLRTFYGVEPLFLELKKIEFLMGRKRSTVVSDRPMDLDIILYEDTSFKSSLIEVPHPKAWERAFVLLPLLDLEEDLKDPISKKSLKEIFEERKNILKEQKLYRLSLSFTP</sequence>
<gene>
    <name evidence="14" type="primary">folK</name>
    <name evidence="14" type="ORF">ENT73_06435</name>
</gene>
<feature type="domain" description="7,8-dihydro-6-hydroxymethylpterin-pyrophosphokinase" evidence="13">
    <location>
        <begin position="18"/>
        <end position="144"/>
    </location>
</feature>
<dbReference type="GO" id="GO:0046656">
    <property type="term" value="P:folic acid biosynthetic process"/>
    <property type="evidence" value="ECO:0007669"/>
    <property type="project" value="UniProtKB-KW"/>
</dbReference>
<evidence type="ECO:0000256" key="4">
    <source>
        <dbReference type="ARBA" id="ARBA00016218"/>
    </source>
</evidence>
<proteinExistence type="inferred from homology"/>
<evidence type="ECO:0000256" key="3">
    <source>
        <dbReference type="ARBA" id="ARBA00013253"/>
    </source>
</evidence>
<reference evidence="14" key="1">
    <citation type="journal article" date="2020" name="mSystems">
        <title>Genome- and Community-Level Interaction Insights into Carbon Utilization and Element Cycling Functions of Hydrothermarchaeota in Hydrothermal Sediment.</title>
        <authorList>
            <person name="Zhou Z."/>
            <person name="Liu Y."/>
            <person name="Xu W."/>
            <person name="Pan J."/>
            <person name="Luo Z.H."/>
            <person name="Li M."/>
        </authorList>
    </citation>
    <scope>NUCLEOTIDE SEQUENCE [LARGE SCALE GENOMIC DNA]</scope>
    <source>
        <strain evidence="14">SpSt-605</strain>
    </source>
</reference>
<keyword evidence="7 14" id="KW-0418">Kinase</keyword>
<dbReference type="EC" id="2.7.6.3" evidence="3"/>
<protein>
    <recommendedName>
        <fullName evidence="4">2-amino-4-hydroxy-6-hydroxymethyldihydropteridine pyrophosphokinase</fullName>
        <ecNumber evidence="3">2.7.6.3</ecNumber>
    </recommendedName>
    <alternativeName>
        <fullName evidence="11">6-hydroxymethyl-7,8-dihydropterin pyrophosphokinase</fullName>
    </alternativeName>
    <alternativeName>
        <fullName evidence="12">7,8-dihydro-6-hydroxymethylpterin-pyrophosphokinase</fullName>
    </alternativeName>
</protein>
<evidence type="ECO:0000259" key="13">
    <source>
        <dbReference type="Pfam" id="PF01288"/>
    </source>
</evidence>
<evidence type="ECO:0000313" key="14">
    <source>
        <dbReference type="EMBL" id="HGV55698.1"/>
    </source>
</evidence>
<dbReference type="UniPathway" id="UPA00077">
    <property type="reaction ID" value="UER00155"/>
</dbReference>
<name>A0A832GM33_9BACT</name>
<dbReference type="Gene3D" id="3.30.70.560">
    <property type="entry name" value="7,8-Dihydro-6-hydroxymethylpterin-pyrophosphokinase HPPK"/>
    <property type="match status" value="1"/>
</dbReference>
<evidence type="ECO:0000256" key="2">
    <source>
        <dbReference type="ARBA" id="ARBA00005810"/>
    </source>
</evidence>
<evidence type="ECO:0000256" key="1">
    <source>
        <dbReference type="ARBA" id="ARBA00005051"/>
    </source>
</evidence>
<dbReference type="PANTHER" id="PTHR43071:SF1">
    <property type="entry name" value="2-AMINO-4-HYDROXY-6-HYDROXYMETHYLDIHYDROPTERIDINE PYROPHOSPHOKINASE"/>
    <property type="match status" value="1"/>
</dbReference>
<evidence type="ECO:0000256" key="9">
    <source>
        <dbReference type="ARBA" id="ARBA00022909"/>
    </source>
</evidence>
<evidence type="ECO:0000256" key="7">
    <source>
        <dbReference type="ARBA" id="ARBA00022777"/>
    </source>
</evidence>
<dbReference type="GO" id="GO:0005524">
    <property type="term" value="F:ATP binding"/>
    <property type="evidence" value="ECO:0007669"/>
    <property type="project" value="UniProtKB-KW"/>
</dbReference>
<dbReference type="NCBIfam" id="TIGR01498">
    <property type="entry name" value="folK"/>
    <property type="match status" value="1"/>
</dbReference>
<evidence type="ECO:0000256" key="12">
    <source>
        <dbReference type="ARBA" id="ARBA00033413"/>
    </source>
</evidence>
<dbReference type="AlphaFoldDB" id="A0A832GM33"/>
<comment type="function">
    <text evidence="10">Catalyzes the transfer of pyrophosphate from adenosine triphosphate (ATP) to 6-hydroxymethyl-7,8-dihydropterin, an enzymatic step in folate biosynthesis pathway.</text>
</comment>
<dbReference type="GO" id="GO:0046654">
    <property type="term" value="P:tetrahydrofolate biosynthetic process"/>
    <property type="evidence" value="ECO:0007669"/>
    <property type="project" value="UniProtKB-UniPathway"/>
</dbReference>
<dbReference type="PANTHER" id="PTHR43071">
    <property type="entry name" value="2-AMINO-4-HYDROXY-6-HYDROXYMETHYLDIHYDROPTERIDINE PYROPHOSPHOKINASE"/>
    <property type="match status" value="1"/>
</dbReference>
<comment type="similarity">
    <text evidence="2">Belongs to the HPPK family.</text>
</comment>
<evidence type="ECO:0000256" key="6">
    <source>
        <dbReference type="ARBA" id="ARBA00022741"/>
    </source>
</evidence>
<evidence type="ECO:0000256" key="11">
    <source>
        <dbReference type="ARBA" id="ARBA00029766"/>
    </source>
</evidence>
<dbReference type="EMBL" id="DSZU01000115">
    <property type="protein sequence ID" value="HGV55698.1"/>
    <property type="molecule type" value="Genomic_DNA"/>
</dbReference>
<dbReference type="SUPFAM" id="SSF55083">
    <property type="entry name" value="6-hydroxymethyl-7,8-dihydropterin pyrophosphokinase, HPPK"/>
    <property type="match status" value="1"/>
</dbReference>
<keyword evidence="6" id="KW-0547">Nucleotide-binding</keyword>
<dbReference type="InterPro" id="IPR000550">
    <property type="entry name" value="Hppk"/>
</dbReference>
<dbReference type="Pfam" id="PF01288">
    <property type="entry name" value="HPPK"/>
    <property type="match status" value="1"/>
</dbReference>
<comment type="caution">
    <text evidence="14">The sequence shown here is derived from an EMBL/GenBank/DDBJ whole genome shotgun (WGS) entry which is preliminary data.</text>
</comment>
<keyword evidence="9" id="KW-0289">Folate biosynthesis</keyword>
<dbReference type="GO" id="GO:0003848">
    <property type="term" value="F:2-amino-4-hydroxy-6-hydroxymethyldihydropteridine diphosphokinase activity"/>
    <property type="evidence" value="ECO:0007669"/>
    <property type="project" value="UniProtKB-EC"/>
</dbReference>
<evidence type="ECO:0000256" key="8">
    <source>
        <dbReference type="ARBA" id="ARBA00022840"/>
    </source>
</evidence>